<dbReference type="OrthoDB" id="6206754at2759"/>
<evidence type="ECO:0000256" key="1">
    <source>
        <dbReference type="SAM" id="Phobius"/>
    </source>
</evidence>
<dbReference type="Proteomes" id="UP000694844">
    <property type="component" value="Chromosome 7"/>
</dbReference>
<feature type="transmembrane region" description="Helical" evidence="1">
    <location>
        <begin position="123"/>
        <end position="142"/>
    </location>
</feature>
<organism evidence="3 4">
    <name type="scientific">Crassostrea virginica</name>
    <name type="common">Eastern oyster</name>
    <dbReference type="NCBI Taxonomy" id="6565"/>
    <lineage>
        <taxon>Eukaryota</taxon>
        <taxon>Metazoa</taxon>
        <taxon>Spiralia</taxon>
        <taxon>Lophotrochozoa</taxon>
        <taxon>Mollusca</taxon>
        <taxon>Bivalvia</taxon>
        <taxon>Autobranchia</taxon>
        <taxon>Pteriomorphia</taxon>
        <taxon>Ostreida</taxon>
        <taxon>Ostreoidea</taxon>
        <taxon>Ostreidae</taxon>
        <taxon>Crassostrea</taxon>
    </lineage>
</organism>
<evidence type="ECO:0000256" key="2">
    <source>
        <dbReference type="SAM" id="SignalP"/>
    </source>
</evidence>
<keyword evidence="3" id="KW-1185">Reference proteome</keyword>
<dbReference type="Gene3D" id="2.170.300.10">
    <property type="entry name" value="Tie2 ligand-binding domain superfamily"/>
    <property type="match status" value="1"/>
</dbReference>
<keyword evidence="1" id="KW-0472">Membrane</keyword>
<protein>
    <submittedName>
        <fullName evidence="4">Multiple epidermal growth factor-like domains protein 10</fullName>
    </submittedName>
</protein>
<keyword evidence="1" id="KW-1133">Transmembrane helix</keyword>
<feature type="signal peptide" evidence="2">
    <location>
        <begin position="1"/>
        <end position="21"/>
    </location>
</feature>
<keyword evidence="2" id="KW-0732">Signal</keyword>
<sequence>MAIEILWLNFILFYVIFPTFAKTCYINNSGHCCEHFMLIENKCKPCAPGYTGKTCSIPCPTPSYGSECQHSCGTCSPCHHVNGCSVYTKSTFTQQTRTTPVITFGSKDELTSTPEYPQKKKHLLIAFFSLSCLVVIGFLILLKIYMKKHCKKFTTLNC</sequence>
<feature type="chain" id="PRO_5034010654" evidence="2">
    <location>
        <begin position="22"/>
        <end position="158"/>
    </location>
</feature>
<dbReference type="GeneID" id="111104915"/>
<proteinExistence type="predicted"/>
<gene>
    <name evidence="4" type="primary">LOC111104915</name>
</gene>
<reference evidence="4" key="1">
    <citation type="submission" date="2025-08" db="UniProtKB">
        <authorList>
            <consortium name="RefSeq"/>
        </authorList>
    </citation>
    <scope>IDENTIFICATION</scope>
    <source>
        <tissue evidence="4">Whole sample</tissue>
    </source>
</reference>
<keyword evidence="1" id="KW-0812">Transmembrane</keyword>
<name>A0A8B8AUD1_CRAVI</name>
<evidence type="ECO:0000313" key="4">
    <source>
        <dbReference type="RefSeq" id="XP_022294795.1"/>
    </source>
</evidence>
<dbReference type="RefSeq" id="XP_022294795.1">
    <property type="nucleotide sequence ID" value="XM_022439087.1"/>
</dbReference>
<evidence type="ECO:0000313" key="3">
    <source>
        <dbReference type="Proteomes" id="UP000694844"/>
    </source>
</evidence>
<dbReference type="KEGG" id="cvn:111104915"/>
<dbReference type="AlphaFoldDB" id="A0A8B8AUD1"/>
<accession>A0A8B8AUD1</accession>